<keyword evidence="4" id="KW-0444">Lipid biosynthesis</keyword>
<gene>
    <name evidence="20" type="ORF">EDC30_10640</name>
</gene>
<keyword evidence="6 19" id="KW-0812">Transmembrane</keyword>
<dbReference type="InterPro" id="IPR000829">
    <property type="entry name" value="DAGK"/>
</dbReference>
<dbReference type="OrthoDB" id="9796011at2"/>
<evidence type="ECO:0000313" key="20">
    <source>
        <dbReference type="EMBL" id="TCS36501.1"/>
    </source>
</evidence>
<keyword evidence="11" id="KW-0443">Lipid metabolism</keyword>
<keyword evidence="7 17" id="KW-0547">Nucleotide-binding</keyword>
<feature type="binding site" evidence="17">
    <location>
        <position position="72"/>
    </location>
    <ligand>
        <name>ATP</name>
        <dbReference type="ChEBI" id="CHEBI:30616"/>
    </ligand>
</feature>
<evidence type="ECO:0000313" key="21">
    <source>
        <dbReference type="Proteomes" id="UP000295382"/>
    </source>
</evidence>
<dbReference type="Proteomes" id="UP000295382">
    <property type="component" value="Unassembled WGS sequence"/>
</dbReference>
<feature type="binding site" evidence="18">
    <location>
        <position position="24"/>
    </location>
    <ligand>
        <name>a divalent metal cation</name>
        <dbReference type="ChEBI" id="CHEBI:60240"/>
    </ligand>
</feature>
<evidence type="ECO:0000256" key="7">
    <source>
        <dbReference type="ARBA" id="ARBA00022741"/>
    </source>
</evidence>
<evidence type="ECO:0000256" key="4">
    <source>
        <dbReference type="ARBA" id="ARBA00022516"/>
    </source>
</evidence>
<evidence type="ECO:0000256" key="5">
    <source>
        <dbReference type="ARBA" id="ARBA00022679"/>
    </source>
</evidence>
<evidence type="ECO:0000256" key="18">
    <source>
        <dbReference type="PIRSR" id="PIRSR600829-4"/>
    </source>
</evidence>
<evidence type="ECO:0000256" key="15">
    <source>
        <dbReference type="PIRSR" id="PIRSR600829-1"/>
    </source>
</evidence>
<feature type="transmembrane region" description="Helical" evidence="19">
    <location>
        <begin position="92"/>
        <end position="113"/>
    </location>
</feature>
<organism evidence="20 21">
    <name type="scientific">Paucimonas lemoignei</name>
    <name type="common">Pseudomonas lemoignei</name>
    <dbReference type="NCBI Taxonomy" id="29443"/>
    <lineage>
        <taxon>Bacteria</taxon>
        <taxon>Pseudomonadati</taxon>
        <taxon>Pseudomonadota</taxon>
        <taxon>Betaproteobacteria</taxon>
        <taxon>Burkholderiales</taxon>
        <taxon>Burkholderiaceae</taxon>
        <taxon>Paucimonas</taxon>
    </lineage>
</organism>
<evidence type="ECO:0000256" key="2">
    <source>
        <dbReference type="ARBA" id="ARBA00005967"/>
    </source>
</evidence>
<dbReference type="GO" id="GO:0016301">
    <property type="term" value="F:kinase activity"/>
    <property type="evidence" value="ECO:0007669"/>
    <property type="project" value="UniProtKB-KW"/>
</dbReference>
<evidence type="ECO:0000256" key="6">
    <source>
        <dbReference type="ARBA" id="ARBA00022692"/>
    </source>
</evidence>
<keyword evidence="9 17" id="KW-0067">ATP-binding</keyword>
<reference evidence="20 21" key="1">
    <citation type="submission" date="2019-03" db="EMBL/GenBank/DDBJ databases">
        <title>Genomic Encyclopedia of Type Strains, Phase IV (KMG-IV): sequencing the most valuable type-strain genomes for metagenomic binning, comparative biology and taxonomic classification.</title>
        <authorList>
            <person name="Goeker M."/>
        </authorList>
    </citation>
    <scope>NUCLEOTIDE SEQUENCE [LARGE SCALE GENOMIC DNA]</scope>
    <source>
        <strain evidence="20 21">DSM 7445</strain>
    </source>
</reference>
<dbReference type="EMBL" id="SLZQ01000006">
    <property type="protein sequence ID" value="TCS36501.1"/>
    <property type="molecule type" value="Genomic_DNA"/>
</dbReference>
<evidence type="ECO:0000256" key="19">
    <source>
        <dbReference type="SAM" id="Phobius"/>
    </source>
</evidence>
<evidence type="ECO:0000256" key="16">
    <source>
        <dbReference type="PIRSR" id="PIRSR600829-2"/>
    </source>
</evidence>
<feature type="binding site" evidence="17">
    <location>
        <begin position="90"/>
        <end position="91"/>
    </location>
    <ligand>
        <name>ATP</name>
        <dbReference type="ChEBI" id="CHEBI:30616"/>
    </ligand>
</feature>
<feature type="binding site" evidence="16">
    <location>
        <position position="65"/>
    </location>
    <ligand>
        <name>substrate</name>
    </ligand>
</feature>
<dbReference type="GO" id="GO:0005886">
    <property type="term" value="C:plasma membrane"/>
    <property type="evidence" value="ECO:0007669"/>
    <property type="project" value="UniProtKB-SubCell"/>
</dbReference>
<dbReference type="InterPro" id="IPR036945">
    <property type="entry name" value="DAGK_sf"/>
</dbReference>
<keyword evidence="21" id="KW-1185">Reference proteome</keyword>
<dbReference type="PANTHER" id="PTHR34299:SF1">
    <property type="entry name" value="DIACYLGLYCEROL KINASE"/>
    <property type="match status" value="1"/>
</dbReference>
<protein>
    <submittedName>
        <fullName evidence="20">Diacylglycerol kinase (ATP)</fullName>
    </submittedName>
</protein>
<sequence length="118" mass="12673">MKGQSFRRRAIFAWNGLKLAFGREKSFRAHVAATVAVIVVLVLLRPPMFWWVMLALTVGLVLVAELINSALEALIDHLHPDEHPEVGAAKDIAAAAVLAASGIAVAVGIIFLVDVLLL</sequence>
<dbReference type="Pfam" id="PF01219">
    <property type="entry name" value="DAGK_prokar"/>
    <property type="match status" value="1"/>
</dbReference>
<evidence type="ECO:0000256" key="17">
    <source>
        <dbReference type="PIRSR" id="PIRSR600829-3"/>
    </source>
</evidence>
<keyword evidence="18" id="KW-0460">Magnesium</keyword>
<keyword evidence="14" id="KW-1208">Phospholipid metabolism</keyword>
<feature type="active site" description="Proton acceptor" evidence="15">
    <location>
        <position position="65"/>
    </location>
</feature>
<keyword evidence="18" id="KW-0479">Metal-binding</keyword>
<name>A0A4R3HW81_PAULE</name>
<evidence type="ECO:0000256" key="13">
    <source>
        <dbReference type="ARBA" id="ARBA00023209"/>
    </source>
</evidence>
<evidence type="ECO:0000256" key="1">
    <source>
        <dbReference type="ARBA" id="ARBA00004651"/>
    </source>
</evidence>
<feature type="binding site" evidence="17">
    <location>
        <position position="24"/>
    </location>
    <ligand>
        <name>ATP</name>
        <dbReference type="ChEBI" id="CHEBI:30616"/>
    </ligand>
</feature>
<accession>A0A4R3HW81</accession>
<comment type="cofactor">
    <cofactor evidence="18">
        <name>Mg(2+)</name>
        <dbReference type="ChEBI" id="CHEBI:18420"/>
    </cofactor>
    <text evidence="18">Mn(2+), Zn(2+), Cd(2+) and Co(2+) support activity to lesser extents.</text>
</comment>
<keyword evidence="10 19" id="KW-1133">Transmembrane helix</keyword>
<keyword evidence="13" id="KW-0594">Phospholipid biosynthesis</keyword>
<dbReference type="GO" id="GO:0008654">
    <property type="term" value="P:phospholipid biosynthetic process"/>
    <property type="evidence" value="ECO:0007669"/>
    <property type="project" value="UniProtKB-KW"/>
</dbReference>
<evidence type="ECO:0000256" key="9">
    <source>
        <dbReference type="ARBA" id="ARBA00022840"/>
    </source>
</evidence>
<proteinExistence type="inferred from homology"/>
<dbReference type="AlphaFoldDB" id="A0A4R3HW81"/>
<dbReference type="Gene3D" id="1.10.287.3610">
    <property type="match status" value="1"/>
</dbReference>
<feature type="transmembrane region" description="Helical" evidence="19">
    <location>
        <begin position="27"/>
        <end position="44"/>
    </location>
</feature>
<feature type="binding site" evidence="18">
    <location>
        <position position="72"/>
    </location>
    <ligand>
        <name>a divalent metal cation</name>
        <dbReference type="ChEBI" id="CHEBI:60240"/>
    </ligand>
</feature>
<keyword evidence="3" id="KW-1003">Cell membrane</keyword>
<comment type="caution">
    <text evidence="20">The sequence shown here is derived from an EMBL/GenBank/DDBJ whole genome shotgun (WGS) entry which is preliminary data.</text>
</comment>
<evidence type="ECO:0000256" key="12">
    <source>
        <dbReference type="ARBA" id="ARBA00023136"/>
    </source>
</evidence>
<evidence type="ECO:0000256" key="8">
    <source>
        <dbReference type="ARBA" id="ARBA00022777"/>
    </source>
</evidence>
<keyword evidence="8 20" id="KW-0418">Kinase</keyword>
<keyword evidence="12 19" id="KW-0472">Membrane</keyword>
<evidence type="ECO:0000256" key="11">
    <source>
        <dbReference type="ARBA" id="ARBA00023098"/>
    </source>
</evidence>
<evidence type="ECO:0000256" key="3">
    <source>
        <dbReference type="ARBA" id="ARBA00022475"/>
    </source>
</evidence>
<evidence type="ECO:0000256" key="14">
    <source>
        <dbReference type="ARBA" id="ARBA00023264"/>
    </source>
</evidence>
<feature type="transmembrane region" description="Helical" evidence="19">
    <location>
        <begin position="50"/>
        <end position="71"/>
    </location>
</feature>
<dbReference type="RefSeq" id="WP_132258853.1">
    <property type="nucleotide sequence ID" value="NZ_SLZQ01000006.1"/>
</dbReference>
<dbReference type="PANTHER" id="PTHR34299">
    <property type="entry name" value="DIACYLGLYCEROL KINASE"/>
    <property type="match status" value="1"/>
</dbReference>
<dbReference type="GO" id="GO:0005524">
    <property type="term" value="F:ATP binding"/>
    <property type="evidence" value="ECO:0007669"/>
    <property type="project" value="UniProtKB-KW"/>
</dbReference>
<dbReference type="GO" id="GO:0046872">
    <property type="term" value="F:metal ion binding"/>
    <property type="evidence" value="ECO:0007669"/>
    <property type="project" value="UniProtKB-KW"/>
</dbReference>
<evidence type="ECO:0000256" key="10">
    <source>
        <dbReference type="ARBA" id="ARBA00022989"/>
    </source>
</evidence>
<keyword evidence="5" id="KW-0808">Transferase</keyword>
<comment type="subcellular location">
    <subcellularLocation>
        <location evidence="1">Cell membrane</location>
        <topology evidence="1">Multi-pass membrane protein</topology>
    </subcellularLocation>
</comment>
<dbReference type="CDD" id="cd14263">
    <property type="entry name" value="DAGK_IM_like"/>
    <property type="match status" value="1"/>
</dbReference>
<comment type="similarity">
    <text evidence="2">Belongs to the bacterial diacylglycerol kinase family.</text>
</comment>